<reference evidence="5 6" key="1">
    <citation type="submission" date="2019-10" db="EMBL/GenBank/DDBJ databases">
        <authorList>
            <person name="Dong K."/>
        </authorList>
    </citation>
    <scope>NUCLEOTIDE SEQUENCE [LARGE SCALE GENOMIC DNA]</scope>
    <source>
        <strain evidence="5 6">DSM 28960</strain>
    </source>
</reference>
<dbReference type="InterPro" id="IPR000073">
    <property type="entry name" value="AB_hydrolase_1"/>
</dbReference>
<dbReference type="NCBIfam" id="TIGR03695">
    <property type="entry name" value="menH_SHCHC"/>
    <property type="match status" value="1"/>
</dbReference>
<dbReference type="InterPro" id="IPR022485">
    <property type="entry name" value="SHCHC_synthase_MenH"/>
</dbReference>
<dbReference type="AlphaFoldDB" id="A0A7X1Z9C7"/>
<sequence>MKNTQKMNFKDQMIEINHLQFRIRRHGKGKPILALHGFAQNAESWDRLSIDGYEVFALDLIGHGKSDKPIDQEPYQLNAILDQIHQIIHQLFKDRSFILLGYSMGGRIALNYVETYGSNSVDDLIIESSSLGISDEKRRLKRRTSDEKLASEIENKGTTWFSEFWGGLPIFASQKNLDQSLKNALHKQRIENSPHALALTLRSTGQGQIPAIKNERLKMQEKMLYLAGALDLKYTKLARTHFKDVSVIVSGVGHNIHLEAPVEYNRLIKAHLEKEKYENQAHLDSSN</sequence>
<keyword evidence="6" id="KW-1185">Reference proteome</keyword>
<evidence type="ECO:0000256" key="2">
    <source>
        <dbReference type="ARBA" id="ARBA00023239"/>
    </source>
</evidence>
<comment type="similarity">
    <text evidence="3">Belongs to the AB hydrolase superfamily. MenH family.</text>
</comment>
<gene>
    <name evidence="3 5" type="primary">menH</name>
    <name evidence="5" type="ORF">GHI93_09990</name>
</gene>
<dbReference type="EC" id="4.2.99.20" evidence="3"/>
<comment type="subunit">
    <text evidence="3">Monomer.</text>
</comment>
<dbReference type="GO" id="GO:0009234">
    <property type="term" value="P:menaquinone biosynthetic process"/>
    <property type="evidence" value="ECO:0007669"/>
    <property type="project" value="UniProtKB-UniRule"/>
</dbReference>
<dbReference type="SUPFAM" id="SSF53474">
    <property type="entry name" value="alpha/beta-Hydrolases"/>
    <property type="match status" value="1"/>
</dbReference>
<comment type="caution">
    <text evidence="5">The sequence shown here is derived from an EMBL/GenBank/DDBJ whole genome shotgun (WGS) entry which is preliminary data.</text>
</comment>
<accession>A0A7X1Z9C7</accession>
<keyword evidence="2 3" id="KW-0456">Lyase</keyword>
<dbReference type="OrthoDB" id="9805423at2"/>
<feature type="domain" description="AB hydrolase-1" evidence="4">
    <location>
        <begin position="30"/>
        <end position="146"/>
    </location>
</feature>
<dbReference type="HAMAP" id="MF_01660">
    <property type="entry name" value="MenH"/>
    <property type="match status" value="1"/>
</dbReference>
<keyword evidence="1 3" id="KW-0474">Menaquinone biosynthesis</keyword>
<evidence type="ECO:0000313" key="6">
    <source>
        <dbReference type="Proteomes" id="UP000439550"/>
    </source>
</evidence>
<dbReference type="PRINTS" id="PR00111">
    <property type="entry name" value="ABHYDROLASE"/>
</dbReference>
<evidence type="ECO:0000313" key="5">
    <source>
        <dbReference type="EMBL" id="MQW40256.1"/>
    </source>
</evidence>
<dbReference type="UniPathway" id="UPA01057">
    <property type="reaction ID" value="UER00900"/>
</dbReference>
<dbReference type="Gene3D" id="3.40.50.1820">
    <property type="entry name" value="alpha/beta hydrolase"/>
    <property type="match status" value="1"/>
</dbReference>
<comment type="function">
    <text evidence="3">Catalyzes a proton abstraction reaction that results in 2,5-elimination of pyruvate from 2-succinyl-5-enolpyruvyl-6-hydroxy-3-cyclohexene-1-carboxylate (SEPHCHC) and the formation of 2-succinyl-6-hydroxy-2,4-cyclohexadiene-1-carboxylate (SHCHC).</text>
</comment>
<dbReference type="Proteomes" id="UP000439550">
    <property type="component" value="Unassembled WGS sequence"/>
</dbReference>
<comment type="pathway">
    <text evidence="3">Quinol/quinone metabolism; menaquinone biosynthesis.</text>
</comment>
<dbReference type="PANTHER" id="PTHR42916">
    <property type="entry name" value="2-SUCCINYL-5-ENOLPYRUVYL-6-HYDROXY-3-CYCLOHEXENE-1-CARBOXYLATE SYNTHASE"/>
    <property type="match status" value="1"/>
</dbReference>
<dbReference type="PANTHER" id="PTHR42916:SF1">
    <property type="entry name" value="PROTEIN PHYLLO, CHLOROPLASTIC"/>
    <property type="match status" value="1"/>
</dbReference>
<evidence type="ECO:0000256" key="3">
    <source>
        <dbReference type="HAMAP-Rule" id="MF_01660"/>
    </source>
</evidence>
<dbReference type="Pfam" id="PF00561">
    <property type="entry name" value="Abhydrolase_1"/>
    <property type="match status" value="1"/>
</dbReference>
<dbReference type="EMBL" id="WITJ01000014">
    <property type="protein sequence ID" value="MQW40256.1"/>
    <property type="molecule type" value="Genomic_DNA"/>
</dbReference>
<organism evidence="5 6">
    <name type="scientific">Lactococcus hircilactis</name>
    <dbReference type="NCBI Taxonomy" id="1494462"/>
    <lineage>
        <taxon>Bacteria</taxon>
        <taxon>Bacillati</taxon>
        <taxon>Bacillota</taxon>
        <taxon>Bacilli</taxon>
        <taxon>Lactobacillales</taxon>
        <taxon>Streptococcaceae</taxon>
        <taxon>Lactococcus</taxon>
    </lineage>
</organism>
<dbReference type="InterPro" id="IPR029058">
    <property type="entry name" value="AB_hydrolase_fold"/>
</dbReference>
<evidence type="ECO:0000256" key="1">
    <source>
        <dbReference type="ARBA" id="ARBA00022428"/>
    </source>
</evidence>
<dbReference type="GO" id="GO:0070205">
    <property type="term" value="F:2-succinyl-6-hydroxy-2,4-cyclohexadiene-1-carboxylate synthase activity"/>
    <property type="evidence" value="ECO:0007669"/>
    <property type="project" value="UniProtKB-UniRule"/>
</dbReference>
<name>A0A7X1Z9C7_9LACT</name>
<proteinExistence type="inferred from homology"/>
<dbReference type="UniPathway" id="UPA00079"/>
<protein>
    <recommendedName>
        <fullName evidence="3">Putative 2-succinyl-6-hydroxy-2,4-cyclohexadiene-1-carboxylate synthase</fullName>
        <shortName evidence="3">SHCHC synthase</shortName>
        <ecNumber evidence="3">4.2.99.20</ecNumber>
    </recommendedName>
</protein>
<evidence type="ECO:0000259" key="4">
    <source>
        <dbReference type="Pfam" id="PF00561"/>
    </source>
</evidence>
<comment type="catalytic activity">
    <reaction evidence="3">
        <text>5-enolpyruvoyl-6-hydroxy-2-succinyl-cyclohex-3-ene-1-carboxylate = (1R,6R)-6-hydroxy-2-succinyl-cyclohexa-2,4-diene-1-carboxylate + pyruvate</text>
        <dbReference type="Rhea" id="RHEA:25597"/>
        <dbReference type="ChEBI" id="CHEBI:15361"/>
        <dbReference type="ChEBI" id="CHEBI:58689"/>
        <dbReference type="ChEBI" id="CHEBI:58818"/>
        <dbReference type="EC" id="4.2.99.20"/>
    </reaction>
</comment>
<comment type="pathway">
    <text evidence="3">Quinol/quinone metabolism; 1,4-dihydroxy-2-naphthoate biosynthesis; 1,4-dihydroxy-2-naphthoate from chorismate: step 3/7.</text>
</comment>